<dbReference type="PANTHER" id="PTHR33413:SF4">
    <property type="entry name" value="D-RIBOSE-BINDING PERIPLASMIC PROTEIN"/>
    <property type="match status" value="1"/>
</dbReference>
<dbReference type="Pfam" id="PF14009">
    <property type="entry name" value="PADRE"/>
    <property type="match status" value="1"/>
</dbReference>
<reference evidence="2" key="1">
    <citation type="journal article" date="2023" name="Plant J.">
        <title>The genome of the king protea, Protea cynaroides.</title>
        <authorList>
            <person name="Chang J."/>
            <person name="Duong T.A."/>
            <person name="Schoeman C."/>
            <person name="Ma X."/>
            <person name="Roodt D."/>
            <person name="Barker N."/>
            <person name="Li Z."/>
            <person name="Van de Peer Y."/>
            <person name="Mizrachi E."/>
        </authorList>
    </citation>
    <scope>NUCLEOTIDE SEQUENCE</scope>
    <source>
        <tissue evidence="2">Young leaves</tissue>
    </source>
</reference>
<comment type="caution">
    <text evidence="2">The sequence shown here is derived from an EMBL/GenBank/DDBJ whole genome shotgun (WGS) entry which is preliminary data.</text>
</comment>
<feature type="compositionally biased region" description="Polar residues" evidence="1">
    <location>
        <begin position="174"/>
        <end position="194"/>
    </location>
</feature>
<accession>A0A9Q0K1T1</accession>
<feature type="region of interest" description="Disordered" evidence="1">
    <location>
        <begin position="122"/>
        <end position="194"/>
    </location>
</feature>
<sequence length="194" mass="22053">MGNCQAVDTATLVIQHPNGKVERFYWPVSASEVMRTNPGHHVALVLTLCLPSHSKDKDNQEPHQHLHQKQHQQEVLPINNEVRITRVKVLRPTDTLVLGQAYRLVSSQDVMKGLWARKYAKMKKQNNTQSTDKPPRPRPKEQGSSPSETESTSSHLDKPNQLQVPKQERHRPRTASTKSRLWRPSLQSISEAAS</sequence>
<feature type="compositionally biased region" description="Basic and acidic residues" evidence="1">
    <location>
        <begin position="54"/>
        <end position="64"/>
    </location>
</feature>
<dbReference type="AlphaFoldDB" id="A0A9Q0K1T1"/>
<dbReference type="Proteomes" id="UP001141806">
    <property type="component" value="Unassembled WGS sequence"/>
</dbReference>
<organism evidence="2 3">
    <name type="scientific">Protea cynaroides</name>
    <dbReference type="NCBI Taxonomy" id="273540"/>
    <lineage>
        <taxon>Eukaryota</taxon>
        <taxon>Viridiplantae</taxon>
        <taxon>Streptophyta</taxon>
        <taxon>Embryophyta</taxon>
        <taxon>Tracheophyta</taxon>
        <taxon>Spermatophyta</taxon>
        <taxon>Magnoliopsida</taxon>
        <taxon>Proteales</taxon>
        <taxon>Proteaceae</taxon>
        <taxon>Protea</taxon>
    </lineage>
</organism>
<proteinExistence type="predicted"/>
<evidence type="ECO:0000313" key="3">
    <source>
        <dbReference type="Proteomes" id="UP001141806"/>
    </source>
</evidence>
<feature type="compositionally biased region" description="Low complexity" evidence="1">
    <location>
        <begin position="144"/>
        <end position="154"/>
    </location>
</feature>
<dbReference type="EMBL" id="JAMYWD010000009">
    <property type="protein sequence ID" value="KAJ4959986.1"/>
    <property type="molecule type" value="Genomic_DNA"/>
</dbReference>
<evidence type="ECO:0000256" key="1">
    <source>
        <dbReference type="SAM" id="MobiDB-lite"/>
    </source>
</evidence>
<gene>
    <name evidence="2" type="ORF">NE237_019896</name>
</gene>
<keyword evidence="3" id="KW-1185">Reference proteome</keyword>
<protein>
    <submittedName>
        <fullName evidence="2">Uncharacterized protein</fullName>
    </submittedName>
</protein>
<feature type="region of interest" description="Disordered" evidence="1">
    <location>
        <begin position="54"/>
        <end position="74"/>
    </location>
</feature>
<evidence type="ECO:0000313" key="2">
    <source>
        <dbReference type="EMBL" id="KAJ4959986.1"/>
    </source>
</evidence>
<name>A0A9Q0K1T1_9MAGN</name>
<dbReference type="OrthoDB" id="747498at2759"/>
<dbReference type="InterPro" id="IPR025322">
    <property type="entry name" value="PADRE_dom"/>
</dbReference>
<dbReference type="PANTHER" id="PTHR33413">
    <property type="entry name" value="EXPRESSED PROTEIN"/>
    <property type="match status" value="1"/>
</dbReference>